<dbReference type="EMBL" id="AZBU02000006">
    <property type="protein sequence ID" value="TKR73052.1"/>
    <property type="molecule type" value="Genomic_DNA"/>
</dbReference>
<evidence type="ECO:0000313" key="2">
    <source>
        <dbReference type="EMBL" id="TKR73052.1"/>
    </source>
</evidence>
<comment type="caution">
    <text evidence="2">The sequence shown here is derived from an EMBL/GenBank/DDBJ whole genome shotgun (WGS) entry which is preliminary data.</text>
</comment>
<reference evidence="2 3" key="2">
    <citation type="journal article" date="2019" name="G3 (Bethesda)">
        <title>Hybrid Assembly of the Genome of the Entomopathogenic Nematode Steinernema carpocapsae Identifies the X-Chromosome.</title>
        <authorList>
            <person name="Serra L."/>
            <person name="Macchietto M."/>
            <person name="Macias-Munoz A."/>
            <person name="McGill C.J."/>
            <person name="Rodriguez I.M."/>
            <person name="Rodriguez B."/>
            <person name="Murad R."/>
            <person name="Mortazavi A."/>
        </authorList>
    </citation>
    <scope>NUCLEOTIDE SEQUENCE [LARGE SCALE GENOMIC DNA]</scope>
    <source>
        <strain evidence="2 3">ALL</strain>
    </source>
</reference>
<gene>
    <name evidence="2" type="ORF">L596_020408</name>
</gene>
<proteinExistence type="predicted"/>
<evidence type="ECO:0000256" key="1">
    <source>
        <dbReference type="SAM" id="Phobius"/>
    </source>
</evidence>
<evidence type="ECO:0000313" key="3">
    <source>
        <dbReference type="Proteomes" id="UP000298663"/>
    </source>
</evidence>
<reference evidence="2 3" key="1">
    <citation type="journal article" date="2015" name="Genome Biol.">
        <title>Comparative genomics of Steinernema reveals deeply conserved gene regulatory networks.</title>
        <authorList>
            <person name="Dillman A.R."/>
            <person name="Macchietto M."/>
            <person name="Porter C.F."/>
            <person name="Rogers A."/>
            <person name="Williams B."/>
            <person name="Antoshechkin I."/>
            <person name="Lee M.M."/>
            <person name="Goodwin Z."/>
            <person name="Lu X."/>
            <person name="Lewis E.E."/>
            <person name="Goodrich-Blair H."/>
            <person name="Stock S.P."/>
            <person name="Adams B.J."/>
            <person name="Sternberg P.W."/>
            <person name="Mortazavi A."/>
        </authorList>
    </citation>
    <scope>NUCLEOTIDE SEQUENCE [LARGE SCALE GENOMIC DNA]</scope>
    <source>
        <strain evidence="2 3">ALL</strain>
    </source>
</reference>
<keyword evidence="1" id="KW-1133">Transmembrane helix</keyword>
<name>A0A4U5MU45_STECR</name>
<keyword evidence="1" id="KW-0812">Transmembrane</keyword>
<keyword evidence="3" id="KW-1185">Reference proteome</keyword>
<dbReference type="AlphaFoldDB" id="A0A4U5MU45"/>
<keyword evidence="1" id="KW-0472">Membrane</keyword>
<organism evidence="2 3">
    <name type="scientific">Steinernema carpocapsae</name>
    <name type="common">Entomopathogenic nematode</name>
    <dbReference type="NCBI Taxonomy" id="34508"/>
    <lineage>
        <taxon>Eukaryota</taxon>
        <taxon>Metazoa</taxon>
        <taxon>Ecdysozoa</taxon>
        <taxon>Nematoda</taxon>
        <taxon>Chromadorea</taxon>
        <taxon>Rhabditida</taxon>
        <taxon>Tylenchina</taxon>
        <taxon>Panagrolaimomorpha</taxon>
        <taxon>Strongyloidoidea</taxon>
        <taxon>Steinernematidae</taxon>
        <taxon>Steinernema</taxon>
    </lineage>
</organism>
<sequence length="88" mass="10450">MFSIDLRPKIRRRSPNLYISLSSKYLILKKPKSDQGMEFYLFRHDEYLRLYNCSAKTHKEWNQIFPSNYLFGLFCIVTGTLYTVGLSS</sequence>
<protein>
    <submittedName>
        <fullName evidence="2">Uncharacterized protein</fullName>
    </submittedName>
</protein>
<dbReference type="Proteomes" id="UP000298663">
    <property type="component" value="Unassembled WGS sequence"/>
</dbReference>
<feature type="transmembrane region" description="Helical" evidence="1">
    <location>
        <begin position="69"/>
        <end position="87"/>
    </location>
</feature>
<accession>A0A4U5MU45</accession>